<sequence length="302" mass="33609">MLLTSFKVGLGIMLTGLCLVSAVPMDGANQHINWLAHGQTDSPPQILPVGGGDTPEFLQGTPPSTPPASSWNNPSDLQWEVQHQLPPSIGHGLDDETQEFLNSLLDDLSRKKEDEQHTNVNAPTVSSILTTGIDPPNAFHFWWEPKSFRSLQALPRKMQGHKPVDLVFNLGSDVRREINAKVFGGRLKWAPDADLARINRPTYLASSPYKRRSRKLPFVYFLDQHGSRLPIYITTHRGVALPGSALHIRDFWLFWSLSELPSGPIRIFSLGAGYADTADHSDIDQHVRALLRAEEHLSSSHI</sequence>
<keyword evidence="5" id="KW-1185">Reference proteome</keyword>
<reference evidence="5" key="6">
    <citation type="submission" date="2014-09" db="EMBL/GenBank/DDBJ databases">
        <authorList>
            <person name="Gueldener U."/>
            <person name="Muensterkoetter M."/>
            <person name="Walter M.C."/>
            <person name="Mannhaupt G."/>
            <person name="Kahmann R."/>
        </authorList>
    </citation>
    <scope>GENOME REANNOTATION</scope>
    <source>
        <strain evidence="5">521 / FGSC 9021</strain>
    </source>
</reference>
<evidence type="ECO:0000313" key="4">
    <source>
        <dbReference type="EMBL" id="KIS69606.1"/>
    </source>
</evidence>
<dbReference type="KEGG" id="uma:UMAG_02141"/>
<dbReference type="OrthoDB" id="10621432at2759"/>
<reference evidence="4 5" key="2">
    <citation type="journal article" date="2006" name="Nature">
        <title>Insights from the genome of the biotrophic fungal plant pathogen Ustilago maydis.</title>
        <authorList>
            <person name="Kamper J."/>
            <person name="Kahmann R."/>
            <person name="Bolker M."/>
            <person name="Ma L.J."/>
            <person name="Brefort T."/>
            <person name="Saville B.J."/>
            <person name="Banuett F."/>
            <person name="Kronstad J.W."/>
            <person name="Gold S.E."/>
            <person name="Muller O."/>
            <person name="Perlin M.H."/>
            <person name="Wosten H.A."/>
            <person name="de Vries R."/>
            <person name="Ruiz-Herrera J."/>
            <person name="Reynaga-Pena C.G."/>
            <person name="Snetselaar K."/>
            <person name="McCann M."/>
            <person name="Perez-Martin J."/>
            <person name="Feldbrugge M."/>
            <person name="Basse C.W."/>
            <person name="Steinberg G."/>
            <person name="Ibeas J.I."/>
            <person name="Holloman W."/>
            <person name="Guzman P."/>
            <person name="Farman M."/>
            <person name="Stajich J.E."/>
            <person name="Sentandreu R."/>
            <person name="Gonzalez-Prieto J.M."/>
            <person name="Kennell J.C."/>
            <person name="Molina L."/>
            <person name="Schirawski J."/>
            <person name="Mendoza-Mendoza A."/>
            <person name="Greilinger D."/>
            <person name="Munch K."/>
            <person name="Rossel N."/>
            <person name="Scherer M."/>
            <person name="Vranes M."/>
            <person name="Ladendorf O."/>
            <person name="Vincon V."/>
            <person name="Fuchs U."/>
            <person name="Sandrock B."/>
            <person name="Meng S."/>
            <person name="Ho E.C."/>
            <person name="Cahill M.J."/>
            <person name="Boyce K.J."/>
            <person name="Klose J."/>
            <person name="Klosterman S.J."/>
            <person name="Deelstra H.J."/>
            <person name="Ortiz-Castellanos L."/>
            <person name="Li W."/>
            <person name="Sanchez-Alonso P."/>
            <person name="Schreier P.H."/>
            <person name="Hauser-Hahn I."/>
            <person name="Vaupel M."/>
            <person name="Koopmann E."/>
            <person name="Friedrich G."/>
            <person name="Voss H."/>
            <person name="Schluter T."/>
            <person name="Margolis J."/>
            <person name="Platt D."/>
            <person name="Swimmer C."/>
            <person name="Gnirke A."/>
            <person name="Chen F."/>
            <person name="Vysotskaia V."/>
            <person name="Mannhaupt G."/>
            <person name="Guldener U."/>
            <person name="Munsterkotter M."/>
            <person name="Haase D."/>
            <person name="Oesterheld M."/>
            <person name="Mewes H.W."/>
            <person name="Mauceli E.W."/>
            <person name="DeCaprio D."/>
            <person name="Wade C.M."/>
            <person name="Butler J."/>
            <person name="Young S."/>
            <person name="Jaffe D.B."/>
            <person name="Calvo S."/>
            <person name="Nusbaum C."/>
            <person name="Galagan J."/>
            <person name="Birren B.W."/>
        </authorList>
    </citation>
    <scope>NUCLEOTIDE SEQUENCE [LARGE SCALE GENOMIC DNA]</scope>
    <source>
        <strain evidence="4">521</strain>
        <strain evidence="5">521 / FGSC 9021</strain>
    </source>
</reference>
<accession>Q4PCM2</accession>
<feature type="signal peptide" evidence="2">
    <location>
        <begin position="1"/>
        <end position="22"/>
    </location>
</feature>
<feature type="region of interest" description="Disordered" evidence="1">
    <location>
        <begin position="51"/>
        <end position="71"/>
    </location>
</feature>
<dbReference type="EMBL" id="CM003144">
    <property type="protein sequence ID" value="KIS69606.1"/>
    <property type="molecule type" value="Genomic_DNA"/>
</dbReference>
<dbReference type="RefSeq" id="XP_011388498.1">
    <property type="nucleotide sequence ID" value="XM_011390196.1"/>
</dbReference>
<dbReference type="Proteomes" id="UP000000561">
    <property type="component" value="Chromosome 5"/>
</dbReference>
<evidence type="ECO:0000256" key="1">
    <source>
        <dbReference type="SAM" id="MobiDB-lite"/>
    </source>
</evidence>
<keyword evidence="2" id="KW-0732">Signal</keyword>
<name>Q4PCM2_MYCMD</name>
<reference evidence="3" key="3">
    <citation type="journal article" date="2010" name="New Phytol.">
        <title>The use of FLP-mediated recombination for the functional analysis of an effector gene family in the biotrophic smut fungus Ustilago maydis.</title>
        <authorList>
            <person name="Khrunyk Y."/>
            <person name="Muench K."/>
            <person name="Schipper K."/>
            <person name="Lupas A.N."/>
            <person name="Kahmann R."/>
        </authorList>
    </citation>
    <scope>NUCLEOTIDE SEQUENCE</scope>
    <source>
        <strain evidence="3">521</strain>
    </source>
</reference>
<dbReference type="EMBL" id="BN001509">
    <property type="protein sequence ID" value="CBV36776.1"/>
    <property type="molecule type" value="Genomic_DNA"/>
</dbReference>
<dbReference type="VEuPathDB" id="FungiDB:UMAG_02141"/>
<dbReference type="GeneID" id="23562957"/>
<dbReference type="HOGENOM" id="CLU_983949_0_0_1"/>
<reference evidence="4" key="1">
    <citation type="submission" date="2003-07" db="EMBL/GenBank/DDBJ databases">
        <authorList>
            <person name="Birren B."/>
            <person name="Nusbaum C."/>
            <person name="Abebe A."/>
            <person name="Abouelleil A."/>
            <person name="Adekoya E."/>
            <person name="Ait-zahra M."/>
            <person name="Allen N."/>
            <person name="Allen T."/>
            <person name="An P."/>
            <person name="Anderson M."/>
            <person name="Anderson S."/>
            <person name="Arachchi H."/>
            <person name="Armbruster J."/>
            <person name="Bachantsang P."/>
            <person name="Baldwin J."/>
            <person name="Barry A."/>
            <person name="Bayul T."/>
            <person name="Blitshsteyn B."/>
            <person name="Bloom T."/>
            <person name="Blye J."/>
            <person name="Boguslavskiy L."/>
            <person name="Borowsky M."/>
            <person name="Boukhgalter B."/>
            <person name="Brunache A."/>
            <person name="Butler J."/>
            <person name="Calixte N."/>
            <person name="Calvo S."/>
            <person name="Camarata J."/>
            <person name="Campo K."/>
            <person name="Chang J."/>
            <person name="Cheshatsang Y."/>
            <person name="Citroen M."/>
            <person name="Collymore A."/>
            <person name="Considine T."/>
            <person name="Cook A."/>
            <person name="Cooke P."/>
            <person name="Corum B."/>
            <person name="Cuomo C."/>
            <person name="David R."/>
            <person name="Dawoe T."/>
            <person name="Degray S."/>
            <person name="Dodge S."/>
            <person name="Dooley K."/>
            <person name="Dorje P."/>
            <person name="Dorjee K."/>
            <person name="Dorris L."/>
            <person name="Duffey N."/>
            <person name="Dupes A."/>
            <person name="Elkins T."/>
            <person name="Engels R."/>
            <person name="Erickson J."/>
            <person name="Farina A."/>
            <person name="Faro S."/>
            <person name="Ferreira P."/>
            <person name="Fischer H."/>
            <person name="Fitzgerald M."/>
            <person name="Foley K."/>
            <person name="Gage D."/>
            <person name="Galagan J."/>
            <person name="Gearin G."/>
            <person name="Gnerre S."/>
            <person name="Gnirke A."/>
            <person name="Goyette A."/>
            <person name="Graham J."/>
            <person name="Grandbois E."/>
            <person name="Gyaltsen K."/>
            <person name="Hafez N."/>
            <person name="Hagopian D."/>
            <person name="Hagos B."/>
            <person name="Hall J."/>
            <person name="Hatcher B."/>
            <person name="Heller A."/>
            <person name="Higgins H."/>
            <person name="Honan T."/>
            <person name="Horn A."/>
            <person name="Houde N."/>
            <person name="Hughes L."/>
            <person name="Hulme W."/>
            <person name="Husby E."/>
            <person name="Iliev I."/>
            <person name="Jaffe D."/>
            <person name="Jones C."/>
            <person name="Kamal M."/>
            <person name="Kamat A."/>
            <person name="Kamvysselis M."/>
            <person name="Karlsson E."/>
            <person name="Kells C."/>
            <person name="Kieu A."/>
            <person name="Kisner P."/>
            <person name="Kodira C."/>
            <person name="Kulbokas E."/>
            <person name="Labutti K."/>
            <person name="Lama D."/>
            <person name="Landers T."/>
            <person name="Leger J."/>
            <person name="Levine S."/>
            <person name="Lewis D."/>
            <person name="Lewis T."/>
            <person name="Lindblad-toh K."/>
            <person name="Liu X."/>
            <person name="Lokyitsang T."/>
            <person name="Lokyitsang Y."/>
            <person name="Lucien O."/>
            <person name="Lui A."/>
            <person name="Ma L.J."/>
            <person name="Mabbitt R."/>
            <person name="Macdonald J."/>
            <person name="Maclean C."/>
            <person name="Major J."/>
            <person name="Manning J."/>
            <person name="Marabella R."/>
            <person name="Maru K."/>
            <person name="Matthews C."/>
            <person name="Mauceli E."/>
            <person name="Mccarthy M."/>
            <person name="Mcdonough S."/>
            <person name="Mcghee T."/>
            <person name="Meldrim J."/>
            <person name="Meneus L."/>
            <person name="Mesirov J."/>
            <person name="Mihalev A."/>
            <person name="Mihova T."/>
            <person name="Mikkelsen T."/>
            <person name="Mlenga V."/>
            <person name="Moru K."/>
            <person name="Mozes J."/>
            <person name="Mulrain L."/>
            <person name="Munson G."/>
            <person name="Naylor J."/>
            <person name="Newes C."/>
            <person name="Nguyen C."/>
            <person name="Nguyen N."/>
            <person name="Nguyen T."/>
            <person name="Nicol R."/>
            <person name="Nielsen C."/>
            <person name="Nizzari M."/>
            <person name="Norbu C."/>
            <person name="Norbu N."/>
            <person name="O'donnell P."/>
            <person name="Okoawo O."/>
            <person name="O'leary S."/>
            <person name="Omotosho B."/>
            <person name="O'neill K."/>
            <person name="Osman S."/>
            <person name="Parker S."/>
            <person name="Perrin D."/>
            <person name="Phunkhang P."/>
            <person name="Piqani B."/>
            <person name="Purcell S."/>
            <person name="Rachupka T."/>
            <person name="Ramasamy U."/>
            <person name="Rameau R."/>
            <person name="Ray V."/>
            <person name="Raymond C."/>
            <person name="Retta R."/>
            <person name="Richardson S."/>
            <person name="Rise C."/>
            <person name="Rodriguez J."/>
            <person name="Rogers J."/>
            <person name="Rogov P."/>
            <person name="Rutman M."/>
            <person name="Schupbach R."/>
            <person name="Seaman C."/>
            <person name="Settipalli S."/>
            <person name="Sharpe T."/>
            <person name="Sheridan J."/>
            <person name="Sherpa N."/>
            <person name="Shi J."/>
            <person name="Smirnov S."/>
            <person name="Smith C."/>
            <person name="Sougnez C."/>
            <person name="Spencer B."/>
            <person name="Stalker J."/>
            <person name="Stange-thomann N."/>
            <person name="Stavropoulos S."/>
            <person name="Stetson K."/>
            <person name="Stone C."/>
            <person name="Stone S."/>
            <person name="Stubbs M."/>
            <person name="Talamas J."/>
            <person name="Tchuinga P."/>
            <person name="Tenzing P."/>
            <person name="Tesfaye S."/>
            <person name="Theodore J."/>
            <person name="Thoulutsang Y."/>
            <person name="Topham K."/>
            <person name="Towey S."/>
            <person name="Tsamla T."/>
            <person name="Tsomo N."/>
            <person name="Vallee D."/>
            <person name="Vassiliev H."/>
            <person name="Venkataraman V."/>
            <person name="Vinson J."/>
            <person name="Vo A."/>
            <person name="Wade C."/>
            <person name="Wang S."/>
            <person name="Wangchuk T."/>
            <person name="Wangdi T."/>
            <person name="Whittaker C."/>
            <person name="Wilkinson J."/>
            <person name="Wu Y."/>
            <person name="Wyman D."/>
            <person name="Yadav S."/>
            <person name="Yang S."/>
            <person name="Yang X."/>
            <person name="Yeager S."/>
            <person name="Yee E."/>
            <person name="Young G."/>
            <person name="Zainoun J."/>
            <person name="Zembeck L."/>
            <person name="Zimmer A."/>
            <person name="Zody M."/>
            <person name="Lander E."/>
        </authorList>
    </citation>
    <scope>NUCLEOTIDE SEQUENCE</scope>
    <source>
        <strain evidence="4">521</strain>
    </source>
</reference>
<dbReference type="eggNOG" id="ENOG502TJ7E">
    <property type="taxonomic scope" value="Eukaryota"/>
</dbReference>
<accession>E3CTN4</accession>
<reference evidence="3" key="4">
    <citation type="submission" date="2010-07" db="EMBL/GenBank/DDBJ databases">
        <authorList>
            <person name="Mannhaupt G."/>
        </authorList>
    </citation>
    <scope>NUCLEOTIDE SEQUENCE</scope>
    <source>
        <strain evidence="3">521</strain>
    </source>
</reference>
<dbReference type="STRING" id="237631.Q4PCM2"/>
<protein>
    <submittedName>
        <fullName evidence="3">Effector family protein Eff1-11</fullName>
    </submittedName>
</protein>
<evidence type="ECO:0000313" key="3">
    <source>
        <dbReference type="EMBL" id="CBV36776.1"/>
    </source>
</evidence>
<organism evidence="3">
    <name type="scientific">Mycosarcoma maydis</name>
    <name type="common">Corn smut fungus</name>
    <name type="synonym">Ustilago maydis</name>
    <dbReference type="NCBI Taxonomy" id="5270"/>
    <lineage>
        <taxon>Eukaryota</taxon>
        <taxon>Fungi</taxon>
        <taxon>Dikarya</taxon>
        <taxon>Basidiomycota</taxon>
        <taxon>Ustilaginomycotina</taxon>
        <taxon>Ustilaginomycetes</taxon>
        <taxon>Ustilaginales</taxon>
        <taxon>Ustilaginaceae</taxon>
        <taxon>Mycosarcoma</taxon>
    </lineage>
</organism>
<evidence type="ECO:0000313" key="5">
    <source>
        <dbReference type="Proteomes" id="UP000000561"/>
    </source>
</evidence>
<proteinExistence type="predicted"/>
<gene>
    <name evidence="3" type="primary">eff1-11</name>
    <name evidence="3" type="ORF">um02141</name>
    <name evidence="4" type="ORF">UMAG_02141</name>
</gene>
<feature type="chain" id="PRO_5010843696" evidence="2">
    <location>
        <begin position="23"/>
        <end position="302"/>
    </location>
</feature>
<reference evidence="4" key="5">
    <citation type="submission" date="2014-09" db="EMBL/GenBank/DDBJ databases">
        <authorList>
            <person name="Guldener U."/>
            <person name="Munsterkotter M."/>
            <person name="Walter M.C."/>
            <person name="Mannhaupt G."/>
            <person name="Kahmann R."/>
        </authorList>
    </citation>
    <scope>NUCLEOTIDE SEQUENCE</scope>
    <source>
        <strain evidence="4">521</strain>
    </source>
</reference>
<evidence type="ECO:0000256" key="2">
    <source>
        <dbReference type="SAM" id="SignalP"/>
    </source>
</evidence>
<dbReference type="AlphaFoldDB" id="Q4PCM2"/>